<dbReference type="Proteomes" id="UP000606008">
    <property type="component" value="Unassembled WGS sequence"/>
</dbReference>
<protein>
    <recommendedName>
        <fullName evidence="2">histidine kinase</fullName>
        <ecNumber evidence="2">2.7.13.3</ecNumber>
    </recommendedName>
</protein>
<dbReference type="Pfam" id="PF02518">
    <property type="entry name" value="HATPase_c"/>
    <property type="match status" value="1"/>
</dbReference>
<evidence type="ECO:0000313" key="12">
    <source>
        <dbReference type="EMBL" id="NID08541.1"/>
    </source>
</evidence>
<evidence type="ECO:0000256" key="1">
    <source>
        <dbReference type="ARBA" id="ARBA00000085"/>
    </source>
</evidence>
<dbReference type="CDD" id="cd16917">
    <property type="entry name" value="HATPase_UhpB-NarQ-NarX-like"/>
    <property type="match status" value="1"/>
</dbReference>
<reference evidence="12" key="1">
    <citation type="submission" date="2024-05" db="EMBL/GenBank/DDBJ databases">
        <authorList>
            <person name="Jung D.-H."/>
        </authorList>
    </citation>
    <scope>NUCLEOTIDE SEQUENCE</scope>
    <source>
        <strain evidence="12">JA-25</strain>
    </source>
</reference>
<dbReference type="PANTHER" id="PTHR24421">
    <property type="entry name" value="NITRATE/NITRITE SENSOR PROTEIN NARX-RELATED"/>
    <property type="match status" value="1"/>
</dbReference>
<dbReference type="InterPro" id="IPR011990">
    <property type="entry name" value="TPR-like_helical_dom_sf"/>
</dbReference>
<dbReference type="PANTHER" id="PTHR24421:SF10">
    <property type="entry name" value="NITRATE_NITRITE SENSOR PROTEIN NARQ"/>
    <property type="match status" value="1"/>
</dbReference>
<dbReference type="InterPro" id="IPR011712">
    <property type="entry name" value="Sig_transdc_His_kin_sub3_dim/P"/>
</dbReference>
<keyword evidence="9" id="KW-0472">Membrane</keyword>
<dbReference type="Gene3D" id="1.20.5.1930">
    <property type="match status" value="1"/>
</dbReference>
<dbReference type="InterPro" id="IPR050482">
    <property type="entry name" value="Sensor_HK_TwoCompSys"/>
</dbReference>
<evidence type="ECO:0000256" key="3">
    <source>
        <dbReference type="ARBA" id="ARBA00022553"/>
    </source>
</evidence>
<dbReference type="EC" id="2.7.13.3" evidence="2"/>
<evidence type="ECO:0000256" key="4">
    <source>
        <dbReference type="ARBA" id="ARBA00022679"/>
    </source>
</evidence>
<comment type="catalytic activity">
    <reaction evidence="1">
        <text>ATP + protein L-histidine = ADP + protein N-phospho-L-histidine.</text>
        <dbReference type="EC" id="2.7.13.3"/>
    </reaction>
</comment>
<evidence type="ECO:0000256" key="9">
    <source>
        <dbReference type="SAM" id="Phobius"/>
    </source>
</evidence>
<dbReference type="InterPro" id="IPR019734">
    <property type="entry name" value="TPR_rpt"/>
</dbReference>
<dbReference type="Gene3D" id="3.30.565.10">
    <property type="entry name" value="Histidine kinase-like ATPase, C-terminal domain"/>
    <property type="match status" value="1"/>
</dbReference>
<gene>
    <name evidence="12" type="ORF">F7231_00020</name>
</gene>
<sequence length="703" mass="80663">MGQASFHPLPELNSYRRADFVYLDSLSGLAKTQYQQLTALPRTARYDTLRYKALYYLGRLYKSWYGRRDSTLYFGQELVNQAKQGKNLFYEINGKLTIADYYLAGELSPMMALRLNLELLPLLPHADPYYAVSRYRIHVNLSKLYTISRAYDSALHHLKQAQTLLSDGFAHVVPATTRSFRIEIKQSLGNVYDQMNNFADSEKQYLEAEALLKQTTLVANLGYIYDDLAELYLKYNRFESALLYGSKAEAIWDRVKPQHESKGWGTLACAYAALGRDDAALDYAHCVLQLPKPPKFVLEQTYMALQQAYEHRGDWKNHALYYKKYIEVRDLITAGQHRNEMATIQKQAEFDSITQANQQARQLQAQRLLTVQKQFTINQLLAKAEAEALTEQATISEQKRRLEMAQAKALLSRQQVAQQSQQQDFEQQSLQQQNRTQQNLLFYITSVSLFIVGMLTLLLYTSQLRKRQAEADLRLASERRDANTRIIQTQEAERQRIAADLHDELGGTLATLRRRLDDIRQRTIDKNVERDFADAETLIQKSSDDIRRISHNLMPPEFARIGLRHALEQLILSQPAHPTRFTFVVSGTEHKLPIDTELNTYRIVSELIHNIHKHAQASRAALQLLYRDDRLTITIEDDGLGSALMTEPYKNGGIGLKTSSLRAEYIGATLWRDPSEAGTLVVLDIPFTTQRYAVRTTLSNSFN</sequence>
<organism evidence="12 13">
    <name type="scientific">Fibrivirga algicola</name>
    <dbReference type="NCBI Taxonomy" id="2950420"/>
    <lineage>
        <taxon>Bacteria</taxon>
        <taxon>Pseudomonadati</taxon>
        <taxon>Bacteroidota</taxon>
        <taxon>Cytophagia</taxon>
        <taxon>Cytophagales</taxon>
        <taxon>Spirosomataceae</taxon>
        <taxon>Fibrivirga</taxon>
    </lineage>
</organism>
<accession>A0ABX0QBJ7</accession>
<evidence type="ECO:0000259" key="11">
    <source>
        <dbReference type="Pfam" id="PF07730"/>
    </source>
</evidence>
<feature type="domain" description="Histidine kinase/HSP90-like ATPase" evidence="10">
    <location>
        <begin position="600"/>
        <end position="688"/>
    </location>
</feature>
<keyword evidence="5" id="KW-0547">Nucleotide-binding</keyword>
<evidence type="ECO:0000256" key="2">
    <source>
        <dbReference type="ARBA" id="ARBA00012438"/>
    </source>
</evidence>
<keyword evidence="4" id="KW-0808">Transferase</keyword>
<proteinExistence type="predicted"/>
<keyword evidence="13" id="KW-1185">Reference proteome</keyword>
<dbReference type="GO" id="GO:0016301">
    <property type="term" value="F:kinase activity"/>
    <property type="evidence" value="ECO:0007669"/>
    <property type="project" value="UniProtKB-KW"/>
</dbReference>
<dbReference type="SMART" id="SM00028">
    <property type="entry name" value="TPR"/>
    <property type="match status" value="4"/>
</dbReference>
<dbReference type="InterPro" id="IPR003594">
    <property type="entry name" value="HATPase_dom"/>
</dbReference>
<dbReference type="EMBL" id="WAEL01000001">
    <property type="protein sequence ID" value="NID08541.1"/>
    <property type="molecule type" value="Genomic_DNA"/>
</dbReference>
<keyword evidence="9" id="KW-1133">Transmembrane helix</keyword>
<dbReference type="Pfam" id="PF07730">
    <property type="entry name" value="HisKA_3"/>
    <property type="match status" value="1"/>
</dbReference>
<keyword evidence="8" id="KW-0902">Two-component regulatory system</keyword>
<keyword evidence="7" id="KW-0067">ATP-binding</keyword>
<dbReference type="SUPFAM" id="SSF55874">
    <property type="entry name" value="ATPase domain of HSP90 chaperone/DNA topoisomerase II/histidine kinase"/>
    <property type="match status" value="1"/>
</dbReference>
<evidence type="ECO:0000256" key="7">
    <source>
        <dbReference type="ARBA" id="ARBA00022840"/>
    </source>
</evidence>
<evidence type="ECO:0000256" key="6">
    <source>
        <dbReference type="ARBA" id="ARBA00022777"/>
    </source>
</evidence>
<dbReference type="Gene3D" id="1.25.40.10">
    <property type="entry name" value="Tetratricopeptide repeat domain"/>
    <property type="match status" value="1"/>
</dbReference>
<feature type="transmembrane region" description="Helical" evidence="9">
    <location>
        <begin position="440"/>
        <end position="460"/>
    </location>
</feature>
<dbReference type="InterPro" id="IPR036890">
    <property type="entry name" value="HATPase_C_sf"/>
</dbReference>
<keyword evidence="9" id="KW-0812">Transmembrane</keyword>
<evidence type="ECO:0000259" key="10">
    <source>
        <dbReference type="Pfam" id="PF02518"/>
    </source>
</evidence>
<dbReference type="SUPFAM" id="SSF48452">
    <property type="entry name" value="TPR-like"/>
    <property type="match status" value="1"/>
</dbReference>
<evidence type="ECO:0000256" key="8">
    <source>
        <dbReference type="ARBA" id="ARBA00023012"/>
    </source>
</evidence>
<keyword evidence="3" id="KW-0597">Phosphoprotein</keyword>
<evidence type="ECO:0000256" key="5">
    <source>
        <dbReference type="ARBA" id="ARBA00022741"/>
    </source>
</evidence>
<name>A0ABX0QBJ7_9BACT</name>
<feature type="domain" description="Signal transduction histidine kinase subgroup 3 dimerisation and phosphoacceptor" evidence="11">
    <location>
        <begin position="493"/>
        <end position="557"/>
    </location>
</feature>
<comment type="caution">
    <text evidence="12">The sequence shown here is derived from an EMBL/GenBank/DDBJ whole genome shotgun (WGS) entry which is preliminary data.</text>
</comment>
<evidence type="ECO:0000313" key="13">
    <source>
        <dbReference type="Proteomes" id="UP000606008"/>
    </source>
</evidence>
<keyword evidence="6 12" id="KW-0418">Kinase</keyword>